<dbReference type="AlphaFoldDB" id="A0A1J3E4R8"/>
<sequence>MSSVQQQLSVLPTNSKVITEKRRSVTIPLSGNKLEKKPTATSHDVDKCAEAFIQNFRRQLLLQCDNINILPRGGGAL</sequence>
<evidence type="ECO:0000313" key="1">
    <source>
        <dbReference type="EMBL" id="JAU27139.1"/>
    </source>
</evidence>
<dbReference type="InterPro" id="IPR008480">
    <property type="entry name" value="DUF761_pln"/>
</dbReference>
<protein>
    <submittedName>
        <fullName evidence="1">Uncharacterized protein</fullName>
    </submittedName>
</protein>
<organism evidence="1">
    <name type="scientific">Noccaea caerulescens</name>
    <name type="common">Alpine penny-cress</name>
    <name type="synonym">Thlaspi caerulescens</name>
    <dbReference type="NCBI Taxonomy" id="107243"/>
    <lineage>
        <taxon>Eukaryota</taxon>
        <taxon>Viridiplantae</taxon>
        <taxon>Streptophyta</taxon>
        <taxon>Embryophyta</taxon>
        <taxon>Tracheophyta</taxon>
        <taxon>Spermatophyta</taxon>
        <taxon>Magnoliopsida</taxon>
        <taxon>eudicotyledons</taxon>
        <taxon>Gunneridae</taxon>
        <taxon>Pentapetalae</taxon>
        <taxon>rosids</taxon>
        <taxon>malvids</taxon>
        <taxon>Brassicales</taxon>
        <taxon>Brassicaceae</taxon>
        <taxon>Coluteocarpeae</taxon>
        <taxon>Noccaea</taxon>
    </lineage>
</organism>
<name>A0A1J3E4R8_NOCCA</name>
<accession>A0A1J3E4R8</accession>
<gene>
    <name evidence="1" type="ORF">GA_TR9789_c44_g1_i1_g.31540</name>
</gene>
<proteinExistence type="predicted"/>
<dbReference type="Pfam" id="PF05553">
    <property type="entry name" value="DUF761"/>
    <property type="match status" value="1"/>
</dbReference>
<dbReference type="EMBL" id="GEVI01005181">
    <property type="protein sequence ID" value="JAU27139.1"/>
    <property type="molecule type" value="Transcribed_RNA"/>
</dbReference>
<reference evidence="1" key="1">
    <citation type="submission" date="2016-07" db="EMBL/GenBank/DDBJ databases">
        <title>De novo transcriptome assembly of four accessions of the metal hyperaccumulator plant Noccaea caerulescens.</title>
        <authorList>
            <person name="Blande D."/>
            <person name="Halimaa P."/>
            <person name="Tervahauta A.I."/>
            <person name="Aarts M.G."/>
            <person name="Karenlampi S.O."/>
        </authorList>
    </citation>
    <scope>NUCLEOTIDE SEQUENCE</scope>
</reference>